<protein>
    <submittedName>
        <fullName evidence="1">Uncharacterized protein</fullName>
    </submittedName>
</protein>
<evidence type="ECO:0000313" key="2">
    <source>
        <dbReference type="Proteomes" id="UP001239111"/>
    </source>
</evidence>
<accession>A0ACC2PJ39</accession>
<dbReference type="Proteomes" id="UP001239111">
    <property type="component" value="Chromosome 1"/>
</dbReference>
<comment type="caution">
    <text evidence="1">The sequence shown here is derived from an EMBL/GenBank/DDBJ whole genome shotgun (WGS) entry which is preliminary data.</text>
</comment>
<reference evidence="1" key="1">
    <citation type="submission" date="2023-04" db="EMBL/GenBank/DDBJ databases">
        <title>A chromosome-level genome assembly of the parasitoid wasp Eretmocerus hayati.</title>
        <authorList>
            <person name="Zhong Y."/>
            <person name="Liu S."/>
            <person name="Liu Y."/>
        </authorList>
    </citation>
    <scope>NUCLEOTIDE SEQUENCE</scope>
    <source>
        <strain evidence="1">ZJU_SS_LIU_2023</strain>
    </source>
</reference>
<evidence type="ECO:0000313" key="1">
    <source>
        <dbReference type="EMBL" id="KAJ8683589.1"/>
    </source>
</evidence>
<proteinExistence type="predicted"/>
<organism evidence="1 2">
    <name type="scientific">Eretmocerus hayati</name>
    <dbReference type="NCBI Taxonomy" id="131215"/>
    <lineage>
        <taxon>Eukaryota</taxon>
        <taxon>Metazoa</taxon>
        <taxon>Ecdysozoa</taxon>
        <taxon>Arthropoda</taxon>
        <taxon>Hexapoda</taxon>
        <taxon>Insecta</taxon>
        <taxon>Pterygota</taxon>
        <taxon>Neoptera</taxon>
        <taxon>Endopterygota</taxon>
        <taxon>Hymenoptera</taxon>
        <taxon>Apocrita</taxon>
        <taxon>Proctotrupomorpha</taxon>
        <taxon>Chalcidoidea</taxon>
        <taxon>Aphelinidae</taxon>
        <taxon>Aphelininae</taxon>
        <taxon>Eretmocerus</taxon>
    </lineage>
</organism>
<keyword evidence="2" id="KW-1185">Reference proteome</keyword>
<dbReference type="EMBL" id="CM056741">
    <property type="protein sequence ID" value="KAJ8683589.1"/>
    <property type="molecule type" value="Genomic_DNA"/>
</dbReference>
<sequence>MKTESLQAGMSRENSESPSRIDHEYSNTSNGDGRHEVDIPRFDELVKIKIESSDTPMQPLPKQKLTSTNLKRVDRTFGLPLQNCMKSNRMNGNSRKVNRLPPTPKRNCMCASDSEFDADARNEPLKKYHKKKKGLATNENVPPRPKLINSLTGGRNKPHRE</sequence>
<gene>
    <name evidence="1" type="ORF">QAD02_019381</name>
</gene>
<name>A0ACC2PJ39_9HYME</name>